<feature type="chain" id="PRO_5015709241" evidence="4">
    <location>
        <begin position="32"/>
        <end position="337"/>
    </location>
</feature>
<dbReference type="PANTHER" id="PTHR30035:SF3">
    <property type="entry name" value="INTERMEMBRANE PHOSPHOLIPID TRANSPORT SYSTEM LIPOPROTEIN MLAA"/>
    <property type="match status" value="1"/>
</dbReference>
<evidence type="ECO:0000256" key="3">
    <source>
        <dbReference type="SAM" id="MobiDB-lite"/>
    </source>
</evidence>
<dbReference type="GO" id="GO:0016020">
    <property type="term" value="C:membrane"/>
    <property type="evidence" value="ECO:0007669"/>
    <property type="project" value="InterPro"/>
</dbReference>
<evidence type="ECO:0000313" key="5">
    <source>
        <dbReference type="EMBL" id="POZ50078.1"/>
    </source>
</evidence>
<feature type="signal peptide" evidence="4">
    <location>
        <begin position="1"/>
        <end position="31"/>
    </location>
</feature>
<protein>
    <submittedName>
        <fullName evidence="5">ABC transporter</fullName>
    </submittedName>
</protein>
<organism evidence="5 6">
    <name type="scientific">Methylovulum psychrotolerans</name>
    <dbReference type="NCBI Taxonomy" id="1704499"/>
    <lineage>
        <taxon>Bacteria</taxon>
        <taxon>Pseudomonadati</taxon>
        <taxon>Pseudomonadota</taxon>
        <taxon>Gammaproteobacteria</taxon>
        <taxon>Methylococcales</taxon>
        <taxon>Methylococcaceae</taxon>
        <taxon>Methylovulum</taxon>
    </lineage>
</organism>
<comment type="similarity">
    <text evidence="1">Belongs to the MlaA family.</text>
</comment>
<feature type="region of interest" description="Disordered" evidence="3">
    <location>
        <begin position="254"/>
        <end position="306"/>
    </location>
</feature>
<dbReference type="AlphaFoldDB" id="A0A2S5CGY9"/>
<dbReference type="InterPro" id="IPR007428">
    <property type="entry name" value="MlaA"/>
</dbReference>
<dbReference type="GO" id="GO:0120010">
    <property type="term" value="P:intermembrane phospholipid transfer"/>
    <property type="evidence" value="ECO:0007669"/>
    <property type="project" value="TreeGrafter"/>
</dbReference>
<dbReference type="PRINTS" id="PR01805">
    <property type="entry name" value="VACJLIPOPROT"/>
</dbReference>
<dbReference type="EMBL" id="PGFZ01000015">
    <property type="protein sequence ID" value="POZ50078.1"/>
    <property type="molecule type" value="Genomic_DNA"/>
</dbReference>
<gene>
    <name evidence="5" type="ORF">AADEFJLK_04097</name>
</gene>
<dbReference type="Pfam" id="PF04333">
    <property type="entry name" value="MlaA"/>
    <property type="match status" value="1"/>
</dbReference>
<dbReference type="PANTHER" id="PTHR30035">
    <property type="entry name" value="LIPOPROTEIN VACJ-RELATED"/>
    <property type="match status" value="1"/>
</dbReference>
<evidence type="ECO:0000256" key="2">
    <source>
        <dbReference type="ARBA" id="ARBA00022729"/>
    </source>
</evidence>
<evidence type="ECO:0000313" key="6">
    <source>
        <dbReference type="Proteomes" id="UP000237423"/>
    </source>
</evidence>
<dbReference type="RefSeq" id="WP_211299292.1">
    <property type="nucleotide sequence ID" value="NZ_PGFZ01000015.1"/>
</dbReference>
<name>A0A2S5CGY9_9GAMM</name>
<dbReference type="Proteomes" id="UP000237423">
    <property type="component" value="Unassembled WGS sequence"/>
</dbReference>
<reference evidence="5 6" key="1">
    <citation type="submission" date="2017-11" db="EMBL/GenBank/DDBJ databases">
        <title>Draft Genome Sequence of Methylobacter psychrotolerans Sph1T, an Obligate Methanotroph from Low-Temperature Environments.</title>
        <authorList>
            <person name="Oshkin I.Y."/>
            <person name="Miroshnikov K."/>
            <person name="Belova S.E."/>
            <person name="Korzhenkov A."/>
            <person name="Toshchakov S.V."/>
            <person name="Dedysh S.N."/>
        </authorList>
    </citation>
    <scope>NUCLEOTIDE SEQUENCE [LARGE SCALE GENOMIC DNA]</scope>
    <source>
        <strain evidence="5 6">Sph1</strain>
    </source>
</reference>
<proteinExistence type="inferred from homology"/>
<sequence length="337" mass="36055">MNGYRTIRRSAAALLPLSYALVGIMALSGCAATATKDGQAAAVSPDDPYEPFNRAMYGFNDTVDNYIAEPVSKAYRYITPQFFQDGVFNFFNNVRNVDVITNDLLQGKLQQSGEDSRRLLMNSTLGLGGLFDVAKSVGLEQHDEDFEQTFAVWGMPRGPYWVIPLVGPSTTRGIPAMILDAALTPTSYTAYPVQVAVASLINTRSNAEGALKFIDEAALDPYVFTRESYLQWRESLASDGKNTQGTDLDAELDANDAEASSSPKKPPEKIPAAKAASPAVSSSPRTVAPVAEPKPTAASAPPSFAGTAQSFDATAQAFQGINAKLDRLSKLKNGSAH</sequence>
<comment type="caution">
    <text evidence="5">The sequence shown here is derived from an EMBL/GenBank/DDBJ whole genome shotgun (WGS) entry which is preliminary data.</text>
</comment>
<evidence type="ECO:0000256" key="4">
    <source>
        <dbReference type="SAM" id="SignalP"/>
    </source>
</evidence>
<evidence type="ECO:0000256" key="1">
    <source>
        <dbReference type="ARBA" id="ARBA00010634"/>
    </source>
</evidence>
<keyword evidence="2 4" id="KW-0732">Signal</keyword>
<accession>A0A2S5CGY9</accession>
<feature type="compositionally biased region" description="Low complexity" evidence="3">
    <location>
        <begin position="270"/>
        <end position="291"/>
    </location>
</feature>
<dbReference type="PROSITE" id="PS51257">
    <property type="entry name" value="PROKAR_LIPOPROTEIN"/>
    <property type="match status" value="1"/>
</dbReference>